<sequence length="43" mass="5052">MKISIITLFPKMIKGFFEESIIKRAVEKKLVEIEIVNLRDFAI</sequence>
<dbReference type="PANTHER" id="PTHR46417">
    <property type="entry name" value="TRNA (GUANINE-N(1)-)-METHYLTRANSFERASE"/>
    <property type="match status" value="1"/>
</dbReference>
<dbReference type="EMBL" id="PCRE01000005">
    <property type="protein sequence ID" value="PIP15328.1"/>
    <property type="molecule type" value="Genomic_DNA"/>
</dbReference>
<dbReference type="Gene3D" id="3.40.1280.10">
    <property type="match status" value="1"/>
</dbReference>
<comment type="caution">
    <text evidence="2">The sequence shown here is derived from an EMBL/GenBank/DDBJ whole genome shotgun (WGS) entry which is preliminary data.</text>
</comment>
<feature type="domain" description="tRNA methyltransferase TRMD/TRM10-type" evidence="1">
    <location>
        <begin position="1"/>
        <end position="42"/>
    </location>
</feature>
<evidence type="ECO:0000313" key="3">
    <source>
        <dbReference type="Proteomes" id="UP000231025"/>
    </source>
</evidence>
<dbReference type="GO" id="GO:0052906">
    <property type="term" value="F:tRNA (guanine(37)-N1)-methyltransferase activity"/>
    <property type="evidence" value="ECO:0007669"/>
    <property type="project" value="InterPro"/>
</dbReference>
<dbReference type="GO" id="GO:0005829">
    <property type="term" value="C:cytosol"/>
    <property type="evidence" value="ECO:0007669"/>
    <property type="project" value="TreeGrafter"/>
</dbReference>
<dbReference type="AlphaFoldDB" id="A0A2G9Y7W4"/>
<name>A0A2G9Y7W4_9BACT</name>
<protein>
    <submittedName>
        <fullName evidence="2">tRNA (Guanosine(37)-N1)-methyltransferase TrmD</fullName>
    </submittedName>
</protein>
<gene>
    <name evidence="2" type="ORF">COX47_00305</name>
</gene>
<keyword evidence="2" id="KW-0808">Transferase</keyword>
<dbReference type="PANTHER" id="PTHR46417:SF1">
    <property type="entry name" value="TRNA (GUANINE-N(1)-)-METHYLTRANSFERASE"/>
    <property type="match status" value="1"/>
</dbReference>
<accession>A0A2G9Y7W4</accession>
<keyword evidence="2" id="KW-0489">Methyltransferase</keyword>
<dbReference type="InterPro" id="IPR002649">
    <property type="entry name" value="tRNA_m1G_MeTrfase_TrmD"/>
</dbReference>
<dbReference type="Proteomes" id="UP000231025">
    <property type="component" value="Unassembled WGS sequence"/>
</dbReference>
<dbReference type="Pfam" id="PF01746">
    <property type="entry name" value="tRNA_m1G_MT"/>
    <property type="match status" value="1"/>
</dbReference>
<organism evidence="2 3">
    <name type="scientific">Candidatus Roizmanbacteria bacterium CG23_combo_of_CG06-09_8_20_14_all_35_49</name>
    <dbReference type="NCBI Taxonomy" id="1974863"/>
    <lineage>
        <taxon>Bacteria</taxon>
        <taxon>Candidatus Roizmaniibacteriota</taxon>
    </lineage>
</organism>
<evidence type="ECO:0000313" key="2">
    <source>
        <dbReference type="EMBL" id="PIP15328.1"/>
    </source>
</evidence>
<reference evidence="2 3" key="1">
    <citation type="submission" date="2017-09" db="EMBL/GenBank/DDBJ databases">
        <title>Depth-based differentiation of microbial function through sediment-hosted aquifers and enrichment of novel symbionts in the deep terrestrial subsurface.</title>
        <authorList>
            <person name="Probst A.J."/>
            <person name="Ladd B."/>
            <person name="Jarett J.K."/>
            <person name="Geller-Mcgrath D.E."/>
            <person name="Sieber C.M."/>
            <person name="Emerson J.B."/>
            <person name="Anantharaman K."/>
            <person name="Thomas B.C."/>
            <person name="Malmstrom R."/>
            <person name="Stieglmeier M."/>
            <person name="Klingl A."/>
            <person name="Woyke T."/>
            <person name="Ryan C.M."/>
            <person name="Banfield J.F."/>
        </authorList>
    </citation>
    <scope>NUCLEOTIDE SEQUENCE [LARGE SCALE GENOMIC DNA]</scope>
    <source>
        <strain evidence="2">CG23_combo_of_CG06-09_8_20_14_all_35_49</strain>
    </source>
</reference>
<proteinExistence type="predicted"/>
<feature type="non-terminal residue" evidence="2">
    <location>
        <position position="43"/>
    </location>
</feature>
<dbReference type="InterPro" id="IPR029028">
    <property type="entry name" value="Alpha/beta_knot_MTases"/>
</dbReference>
<evidence type="ECO:0000259" key="1">
    <source>
        <dbReference type="Pfam" id="PF01746"/>
    </source>
</evidence>
<dbReference type="GO" id="GO:0002939">
    <property type="term" value="P:tRNA N1-guanine methylation"/>
    <property type="evidence" value="ECO:0007669"/>
    <property type="project" value="TreeGrafter"/>
</dbReference>
<dbReference type="InterPro" id="IPR016009">
    <property type="entry name" value="tRNA_MeTrfase_TRMD/TRM10"/>
</dbReference>
<dbReference type="SUPFAM" id="SSF75217">
    <property type="entry name" value="alpha/beta knot"/>
    <property type="match status" value="1"/>
</dbReference>
<dbReference type="InterPro" id="IPR029026">
    <property type="entry name" value="tRNA_m1G_MTases_N"/>
</dbReference>